<dbReference type="RefSeq" id="WP_121806679.1">
    <property type="nucleotide sequence ID" value="NZ_RDBE01000008.1"/>
</dbReference>
<protein>
    <submittedName>
        <fullName evidence="1">SCO1664 family protein</fullName>
    </submittedName>
</protein>
<dbReference type="NCBIfam" id="TIGR03843">
    <property type="entry name" value="SCO1664 family protein"/>
    <property type="match status" value="1"/>
</dbReference>
<sequence>MNDPRLLDGELVVLGRIMPASNQTFFGELVLDEREEGDRTRVVYKPSAGERPLWDFPDGTLANREYAAWLVSDDLGWDVVPPTVLRDGPAGWGMVQLWCEPDENVSAVDLVPEGAVPRGFLHVLDAYDGDDRPVSLVHEDSAALRRMAVFDAIVNNTDRKGGHVLAMTDGHRYGVDHGICFHVEDKLRTVLWGFAGGPLAEEELTALEALTASLRSGRLAEELPTLLTAREVDRTLARADRLLRFGCLPVSHGGWPSIPWPPF</sequence>
<reference evidence="1 2" key="1">
    <citation type="submission" date="2018-10" db="EMBL/GenBank/DDBJ databases">
        <title>Marmoricola sp. 4Q3S-7 whole genome shotgun sequence.</title>
        <authorList>
            <person name="Li F."/>
        </authorList>
    </citation>
    <scope>NUCLEOTIDE SEQUENCE [LARGE SCALE GENOMIC DNA]</scope>
    <source>
        <strain evidence="1 2">4Q3S-7</strain>
    </source>
</reference>
<accession>A0A3L8P197</accession>
<dbReference type="InterPro" id="IPR022292">
    <property type="entry name" value="CHP03843"/>
</dbReference>
<dbReference type="EMBL" id="RDBE01000008">
    <property type="protein sequence ID" value="RLV48717.1"/>
    <property type="molecule type" value="Genomic_DNA"/>
</dbReference>
<name>A0A3L8P197_9ACTN</name>
<proteinExistence type="predicted"/>
<gene>
    <name evidence="1" type="ORF">D9V37_13390</name>
</gene>
<evidence type="ECO:0000313" key="1">
    <source>
        <dbReference type="EMBL" id="RLV48717.1"/>
    </source>
</evidence>
<organism evidence="1 2">
    <name type="scientific">Nocardioides mangrovicus</name>
    <dbReference type="NCBI Taxonomy" id="2478913"/>
    <lineage>
        <taxon>Bacteria</taxon>
        <taxon>Bacillati</taxon>
        <taxon>Actinomycetota</taxon>
        <taxon>Actinomycetes</taxon>
        <taxon>Propionibacteriales</taxon>
        <taxon>Nocardioidaceae</taxon>
        <taxon>Nocardioides</taxon>
    </lineage>
</organism>
<dbReference type="Proteomes" id="UP000281708">
    <property type="component" value="Unassembled WGS sequence"/>
</dbReference>
<keyword evidence="2" id="KW-1185">Reference proteome</keyword>
<dbReference type="AlphaFoldDB" id="A0A3L8P197"/>
<comment type="caution">
    <text evidence="1">The sequence shown here is derived from an EMBL/GenBank/DDBJ whole genome shotgun (WGS) entry which is preliminary data.</text>
</comment>
<evidence type="ECO:0000313" key="2">
    <source>
        <dbReference type="Proteomes" id="UP000281708"/>
    </source>
</evidence>
<dbReference type="OrthoDB" id="3423180at2"/>